<accession>A0A226E5M2</accession>
<evidence type="ECO:0000313" key="2">
    <source>
        <dbReference type="Proteomes" id="UP000198287"/>
    </source>
</evidence>
<organism evidence="1 2">
    <name type="scientific">Folsomia candida</name>
    <name type="common">Springtail</name>
    <dbReference type="NCBI Taxonomy" id="158441"/>
    <lineage>
        <taxon>Eukaryota</taxon>
        <taxon>Metazoa</taxon>
        <taxon>Ecdysozoa</taxon>
        <taxon>Arthropoda</taxon>
        <taxon>Hexapoda</taxon>
        <taxon>Collembola</taxon>
        <taxon>Entomobryomorpha</taxon>
        <taxon>Isotomoidea</taxon>
        <taxon>Isotomidae</taxon>
        <taxon>Proisotominae</taxon>
        <taxon>Folsomia</taxon>
    </lineage>
</organism>
<sequence>MDKFKKVTLVEKFSKTEEEKSKEKDFKYVCNGGGEGVCISKRGVFKSNDEARFGSHISKVHKSEAEILKDEPWRKKYNKEQEDRDEEKEFIYVCNGGENGSCRSNFMTNVAADFSSHISTMHNVSNQQKMKKLAVDRKNNQQYRANSNVTANNTLKIAEGEPLLEIETETSDDDEESPSYLEFNPILESMKAEEQEEFVPYHASLFVLYYPEGKVDRGPMETYQLEDMLLKMNKGLGIIDELPFKMYLYFATSLMKTCIHLSNVKTITSQSRVVDLMNDGADYIFSEGTTQENREKAFEWQQYWKYVNQMRKRVKVDPYSVEIEILNCGTMRKIRQSYASLCDEKFHNTQNCDQPASIIGRTGAAITKPVEEYR</sequence>
<dbReference type="EMBL" id="LNIX01000006">
    <property type="protein sequence ID" value="OXA52975.1"/>
    <property type="molecule type" value="Genomic_DNA"/>
</dbReference>
<gene>
    <name evidence="1" type="ORF">Fcan01_12788</name>
</gene>
<dbReference type="AlphaFoldDB" id="A0A226E5M2"/>
<comment type="caution">
    <text evidence="1">The sequence shown here is derived from an EMBL/GenBank/DDBJ whole genome shotgun (WGS) entry which is preliminary data.</text>
</comment>
<protein>
    <submittedName>
        <fullName evidence="1">Uncharacterized protein</fullName>
    </submittedName>
</protein>
<keyword evidence="2" id="KW-1185">Reference proteome</keyword>
<name>A0A226E5M2_FOLCA</name>
<dbReference type="Proteomes" id="UP000198287">
    <property type="component" value="Unassembled WGS sequence"/>
</dbReference>
<reference evidence="1 2" key="1">
    <citation type="submission" date="2015-12" db="EMBL/GenBank/DDBJ databases">
        <title>The genome of Folsomia candida.</title>
        <authorList>
            <person name="Faddeeva A."/>
            <person name="Derks M.F."/>
            <person name="Anvar Y."/>
            <person name="Smit S."/>
            <person name="Van Straalen N."/>
            <person name="Roelofs D."/>
        </authorList>
    </citation>
    <scope>NUCLEOTIDE SEQUENCE [LARGE SCALE GENOMIC DNA]</scope>
    <source>
        <strain evidence="1 2">VU population</strain>
        <tissue evidence="1">Whole body</tissue>
    </source>
</reference>
<evidence type="ECO:0000313" key="1">
    <source>
        <dbReference type="EMBL" id="OXA52975.1"/>
    </source>
</evidence>
<proteinExistence type="predicted"/>